<dbReference type="OrthoDB" id="17053at2759"/>
<gene>
    <name evidence="2" type="ORF">E0L32_002847</name>
</gene>
<protein>
    <recommendedName>
        <fullName evidence="1">RNA ligase domain-containing protein</fullName>
    </recommendedName>
</protein>
<dbReference type="AlphaFoldDB" id="A0A507BEJ6"/>
<evidence type="ECO:0000313" key="3">
    <source>
        <dbReference type="Proteomes" id="UP000319257"/>
    </source>
</evidence>
<feature type="domain" description="RNA ligase" evidence="1">
    <location>
        <begin position="199"/>
        <end position="378"/>
    </location>
</feature>
<dbReference type="SUPFAM" id="SSF56091">
    <property type="entry name" value="DNA ligase/mRNA capping enzyme, catalytic domain"/>
    <property type="match status" value="1"/>
</dbReference>
<dbReference type="Gene3D" id="3.30.470.30">
    <property type="entry name" value="DNA ligase/mRNA capping enzyme"/>
    <property type="match status" value="1"/>
</dbReference>
<evidence type="ECO:0000259" key="1">
    <source>
        <dbReference type="Pfam" id="PF09414"/>
    </source>
</evidence>
<dbReference type="InParanoid" id="A0A507BEJ6"/>
<dbReference type="EMBL" id="SKBQ01000012">
    <property type="protein sequence ID" value="TPX17746.1"/>
    <property type="molecule type" value="Genomic_DNA"/>
</dbReference>
<evidence type="ECO:0000313" key="2">
    <source>
        <dbReference type="EMBL" id="TPX17746.1"/>
    </source>
</evidence>
<sequence length="389" mass="44017">MPLPKFIDELTYPSGPNARRLVSIRYILSIQPCVGNQSKDMAEIDGWRVAVDKDDFQPGSIVLFCEPDCFLPANNPMFTQGFGGAPPMEYMGVKGYRVTSQLVGQEISQGKVFSLEDFPEVTKTFRDLVDYYNGEEDVAVMDIGLFCFAARLSVAKWEAAFLSDECLGAMPPFIRKTSIERHANCPNLFTKSKYFQRLYQESVKLDGCSMTVYFIGKNQPAYRSCNPARPGNSFTEGTKGRIGVCSHRKEIAENKDSLYWQAAIKYNLPQQLHNLGQNIAIQGELCGSTINGNREKFPDGEHDFFIFDVWDIDTKKYWAPDRTVQLAAQLNCKHVPVRGDFKIRSIAFNHQGLSNRAEALNAEGLVYKCAEDGRRFKVHNRKWLLNHGE</sequence>
<reference evidence="2 3" key="1">
    <citation type="submission" date="2019-06" db="EMBL/GenBank/DDBJ databases">
        <title>Draft genome sequence of the filamentous fungus Phialemoniopsis curvata isolated from diesel fuel.</title>
        <authorList>
            <person name="Varaljay V.A."/>
            <person name="Lyon W.J."/>
            <person name="Crouch A.L."/>
            <person name="Drake C.E."/>
            <person name="Hollomon J.M."/>
            <person name="Nadeau L.J."/>
            <person name="Nunn H.S."/>
            <person name="Stevenson B.S."/>
            <person name="Bojanowski C.L."/>
            <person name="Crookes-Goodson W.J."/>
        </authorList>
    </citation>
    <scope>NUCLEOTIDE SEQUENCE [LARGE SCALE GENOMIC DNA]</scope>
    <source>
        <strain evidence="2 3">D216</strain>
    </source>
</reference>
<dbReference type="Proteomes" id="UP000319257">
    <property type="component" value="Unassembled WGS sequence"/>
</dbReference>
<proteinExistence type="predicted"/>
<accession>A0A507BEJ6</accession>
<comment type="caution">
    <text evidence="2">The sequence shown here is derived from an EMBL/GenBank/DDBJ whole genome shotgun (WGS) entry which is preliminary data.</text>
</comment>
<dbReference type="RefSeq" id="XP_030999457.1">
    <property type="nucleotide sequence ID" value="XM_031137081.1"/>
</dbReference>
<dbReference type="Pfam" id="PF09414">
    <property type="entry name" value="RNA_ligase"/>
    <property type="match status" value="1"/>
</dbReference>
<name>A0A507BEJ6_9PEZI</name>
<organism evidence="2 3">
    <name type="scientific">Thyridium curvatum</name>
    <dbReference type="NCBI Taxonomy" id="1093900"/>
    <lineage>
        <taxon>Eukaryota</taxon>
        <taxon>Fungi</taxon>
        <taxon>Dikarya</taxon>
        <taxon>Ascomycota</taxon>
        <taxon>Pezizomycotina</taxon>
        <taxon>Sordariomycetes</taxon>
        <taxon>Sordariomycetidae</taxon>
        <taxon>Thyridiales</taxon>
        <taxon>Thyridiaceae</taxon>
        <taxon>Thyridium</taxon>
    </lineage>
</organism>
<dbReference type="Pfam" id="PF21189">
    <property type="entry name" value="PHA02142"/>
    <property type="match status" value="1"/>
</dbReference>
<keyword evidence="3" id="KW-1185">Reference proteome</keyword>
<dbReference type="InterPro" id="IPR021122">
    <property type="entry name" value="RNA_ligase_dom_REL/Rnl2"/>
</dbReference>
<dbReference type="GeneID" id="41970294"/>